<dbReference type="PANTHER" id="PTHR43776:SF7">
    <property type="entry name" value="D,D-DIPEPTIDE TRANSPORT ATP-BINDING PROTEIN DDPF-RELATED"/>
    <property type="match status" value="1"/>
</dbReference>
<dbReference type="InterPro" id="IPR003439">
    <property type="entry name" value="ABC_transporter-like_ATP-bd"/>
</dbReference>
<evidence type="ECO:0000259" key="6">
    <source>
        <dbReference type="PROSITE" id="PS50893"/>
    </source>
</evidence>
<dbReference type="RefSeq" id="WP_167484629.1">
    <property type="nucleotide sequence ID" value="NZ_CP046173.1"/>
</dbReference>
<accession>A0A6G9YVR3</accession>
<dbReference type="InterPro" id="IPR013563">
    <property type="entry name" value="Oligopep_ABC_C"/>
</dbReference>
<dbReference type="SUPFAM" id="SSF52540">
    <property type="entry name" value="P-loop containing nucleoside triphosphate hydrolases"/>
    <property type="match status" value="2"/>
</dbReference>
<dbReference type="NCBIfam" id="NF007739">
    <property type="entry name" value="PRK10419.1"/>
    <property type="match status" value="2"/>
</dbReference>
<proteinExistence type="inferred from homology"/>
<evidence type="ECO:0000256" key="2">
    <source>
        <dbReference type="ARBA" id="ARBA00022448"/>
    </source>
</evidence>
<dbReference type="InterPro" id="IPR003593">
    <property type="entry name" value="AAA+_ATPase"/>
</dbReference>
<feature type="domain" description="ABC transporter" evidence="6">
    <location>
        <begin position="10"/>
        <end position="259"/>
    </location>
</feature>
<dbReference type="SMART" id="SM00382">
    <property type="entry name" value="AAA"/>
    <property type="match status" value="2"/>
</dbReference>
<evidence type="ECO:0000256" key="3">
    <source>
        <dbReference type="ARBA" id="ARBA00022741"/>
    </source>
</evidence>
<dbReference type="Pfam" id="PF00005">
    <property type="entry name" value="ABC_tran"/>
    <property type="match status" value="2"/>
</dbReference>
<protein>
    <submittedName>
        <fullName evidence="7">Dipeptide ABC transporter ATP-binding protein</fullName>
    </submittedName>
</protein>
<organism evidence="7 8">
    <name type="scientific">Nocardia terpenica</name>
    <dbReference type="NCBI Taxonomy" id="455432"/>
    <lineage>
        <taxon>Bacteria</taxon>
        <taxon>Bacillati</taxon>
        <taxon>Actinomycetota</taxon>
        <taxon>Actinomycetes</taxon>
        <taxon>Mycobacteriales</taxon>
        <taxon>Nocardiaceae</taxon>
        <taxon>Nocardia</taxon>
    </lineage>
</organism>
<dbReference type="PANTHER" id="PTHR43776">
    <property type="entry name" value="TRANSPORT ATP-BINDING PROTEIN"/>
    <property type="match status" value="1"/>
</dbReference>
<dbReference type="InterPro" id="IPR050319">
    <property type="entry name" value="ABC_transp_ATP-bind"/>
</dbReference>
<evidence type="ECO:0000256" key="5">
    <source>
        <dbReference type="SAM" id="MobiDB-lite"/>
    </source>
</evidence>
<dbReference type="InterPro" id="IPR017871">
    <property type="entry name" value="ABC_transporter-like_CS"/>
</dbReference>
<reference evidence="7 8" key="1">
    <citation type="journal article" date="2019" name="ACS Chem. Biol.">
        <title>Identification and Mobilization of a Cryptic Antibiotic Biosynthesis Gene Locus from a Human-Pathogenic Nocardia Isolate.</title>
        <authorList>
            <person name="Herisse M."/>
            <person name="Ishida K."/>
            <person name="Porter J.L."/>
            <person name="Howden B."/>
            <person name="Hertweck C."/>
            <person name="Stinear T.P."/>
            <person name="Pidot S.J."/>
        </authorList>
    </citation>
    <scope>NUCLEOTIDE SEQUENCE [LARGE SCALE GENOMIC DNA]</scope>
    <source>
        <strain evidence="7 8">AUSMDU00012715</strain>
    </source>
</reference>
<evidence type="ECO:0000313" key="8">
    <source>
        <dbReference type="Proteomes" id="UP000500953"/>
    </source>
</evidence>
<dbReference type="GO" id="GO:0005524">
    <property type="term" value="F:ATP binding"/>
    <property type="evidence" value="ECO:0007669"/>
    <property type="project" value="UniProtKB-KW"/>
</dbReference>
<evidence type="ECO:0000256" key="4">
    <source>
        <dbReference type="ARBA" id="ARBA00022840"/>
    </source>
</evidence>
<dbReference type="Pfam" id="PF08352">
    <property type="entry name" value="oligo_HPY"/>
    <property type="match status" value="2"/>
</dbReference>
<gene>
    <name evidence="7" type="ORF">F6W96_01635</name>
</gene>
<name>A0A6G9YVR3_9NOCA</name>
<dbReference type="NCBIfam" id="NF008453">
    <property type="entry name" value="PRK11308.1"/>
    <property type="match status" value="2"/>
</dbReference>
<evidence type="ECO:0000313" key="7">
    <source>
        <dbReference type="EMBL" id="QIS17207.1"/>
    </source>
</evidence>
<dbReference type="GO" id="GO:0015833">
    <property type="term" value="P:peptide transport"/>
    <property type="evidence" value="ECO:0007669"/>
    <property type="project" value="InterPro"/>
</dbReference>
<dbReference type="EMBL" id="CP046173">
    <property type="protein sequence ID" value="QIS17207.1"/>
    <property type="molecule type" value="Genomic_DNA"/>
</dbReference>
<dbReference type="CDD" id="cd03257">
    <property type="entry name" value="ABC_NikE_OppD_transporters"/>
    <property type="match status" value="2"/>
</dbReference>
<keyword evidence="3" id="KW-0547">Nucleotide-binding</keyword>
<dbReference type="AlphaFoldDB" id="A0A6G9YVR3"/>
<feature type="region of interest" description="Disordered" evidence="5">
    <location>
        <begin position="286"/>
        <end position="330"/>
    </location>
</feature>
<keyword evidence="4 7" id="KW-0067">ATP-binding</keyword>
<evidence type="ECO:0000256" key="1">
    <source>
        <dbReference type="ARBA" id="ARBA00005417"/>
    </source>
</evidence>
<comment type="similarity">
    <text evidence="1">Belongs to the ABC transporter superfamily.</text>
</comment>
<dbReference type="FunFam" id="3.40.50.300:FF:000016">
    <property type="entry name" value="Oligopeptide ABC transporter ATP-binding component"/>
    <property type="match status" value="1"/>
</dbReference>
<keyword evidence="2" id="KW-0813">Transport</keyword>
<sequence>MIERLPEPLLRVEELRVRYPGASGPTVAVDGVSLTISQGETVALVGESGSGKSTLAHAVIGLRTGAERTGGRIVFDGERIDDAPQRVLRRIRGARIGLVPQDPGTALNPVLRIGDQVAEALRIHGRATRRTAAARAVDILTAAGLDRPELRARQYPQDLSGGQRQRVLIGIALACGPQLIIADEPTSALDVTVQRHILDHLATRTAESGTAVLLITHDLGVAADRADRIIVMRGGQIVETGATAEVLTTPRHDYTRQLLASAPSLDTLAHHPSPIVIPARTWPESVGEVPAKSTPGPGNVSAPGPGNVSMPGPGNVSMPGPGNASTPGPGNVSALGLESGTTPGAAVESAVGLREPGKAVRPLLSAHGLRKTFQVGPRTALIAVDDVSLHIDRGETLGVVGESGSGKTTAARILARLERADSGTVIFDGQELGGLRGARLRAVRRRVQVVYQNPYASLNPRLRVGDIIAEPLRAFGIGDRDARRERVAELLEQVALPVGYGERRPDELSGGQRQRVAIARALAPRPELVVLDEPVSALDVSVQAQILDLLERLRAELGPAYLFITHDLAVVRRIADRVAVMRAGRIVETAPTAELFDYPRHEYTRELLSAIPGTARTLTARPAPIERTA</sequence>
<dbReference type="GO" id="GO:0016887">
    <property type="term" value="F:ATP hydrolysis activity"/>
    <property type="evidence" value="ECO:0007669"/>
    <property type="project" value="InterPro"/>
</dbReference>
<dbReference type="InterPro" id="IPR027417">
    <property type="entry name" value="P-loop_NTPase"/>
</dbReference>
<dbReference type="Proteomes" id="UP000500953">
    <property type="component" value="Chromosome"/>
</dbReference>
<feature type="domain" description="ABC transporter" evidence="6">
    <location>
        <begin position="364"/>
        <end position="608"/>
    </location>
</feature>
<dbReference type="Gene3D" id="3.40.50.300">
    <property type="entry name" value="P-loop containing nucleotide triphosphate hydrolases"/>
    <property type="match status" value="2"/>
</dbReference>
<dbReference type="PROSITE" id="PS00211">
    <property type="entry name" value="ABC_TRANSPORTER_1"/>
    <property type="match status" value="2"/>
</dbReference>
<dbReference type="PROSITE" id="PS50893">
    <property type="entry name" value="ABC_TRANSPORTER_2"/>
    <property type="match status" value="2"/>
</dbReference>
<dbReference type="GO" id="GO:0055085">
    <property type="term" value="P:transmembrane transport"/>
    <property type="evidence" value="ECO:0007669"/>
    <property type="project" value="UniProtKB-ARBA"/>
</dbReference>